<accession>A0A372G3S1</accession>
<proteinExistence type="predicted"/>
<reference evidence="2 3" key="1">
    <citation type="submission" date="2018-08" db="EMBL/GenBank/DDBJ databases">
        <title>Verrucosispora craniellae sp. nov., isolated from a marine sponge in the South China Sea.</title>
        <authorList>
            <person name="Li L."/>
            <person name="Lin H.W."/>
        </authorList>
    </citation>
    <scope>NUCLEOTIDE SEQUENCE [LARGE SCALE GENOMIC DNA]</scope>
    <source>
        <strain evidence="2 3">LHW63014</strain>
    </source>
</reference>
<protein>
    <submittedName>
        <fullName evidence="2">DUF4387 family protein</fullName>
    </submittedName>
</protein>
<sequence length="102" mass="11104">MSDIRSDCSTFRTRNAGAFLVSADMVFNTEEAYLKWRDSGVVNAEAIAELLRVDPATVQVIDYPSANAIKVTMPRRTVAGGPDDTDLDSAAQFVPLLSLRLP</sequence>
<name>A0A372G3S1_9ACTN</name>
<evidence type="ECO:0000313" key="3">
    <source>
        <dbReference type="Proteomes" id="UP000262621"/>
    </source>
</evidence>
<feature type="domain" description="DUF4387" evidence="1">
    <location>
        <begin position="8"/>
        <end position="99"/>
    </location>
</feature>
<dbReference type="InterPro" id="IPR025496">
    <property type="entry name" value="DUF4387"/>
</dbReference>
<dbReference type="RefSeq" id="WP_117226845.1">
    <property type="nucleotide sequence ID" value="NZ_CP061725.1"/>
</dbReference>
<keyword evidence="3" id="KW-1185">Reference proteome</keyword>
<dbReference type="Pfam" id="PF14330">
    <property type="entry name" value="DUF4387"/>
    <property type="match status" value="1"/>
</dbReference>
<dbReference type="Proteomes" id="UP000262621">
    <property type="component" value="Unassembled WGS sequence"/>
</dbReference>
<organism evidence="2 3">
    <name type="scientific">Micromonospora craniellae</name>
    <dbReference type="NCBI Taxonomy" id="2294034"/>
    <lineage>
        <taxon>Bacteria</taxon>
        <taxon>Bacillati</taxon>
        <taxon>Actinomycetota</taxon>
        <taxon>Actinomycetes</taxon>
        <taxon>Micromonosporales</taxon>
        <taxon>Micromonosporaceae</taxon>
        <taxon>Micromonospora</taxon>
    </lineage>
</organism>
<gene>
    <name evidence="2" type="ORF">D0Q02_05240</name>
</gene>
<comment type="caution">
    <text evidence="2">The sequence shown here is derived from an EMBL/GenBank/DDBJ whole genome shotgun (WGS) entry which is preliminary data.</text>
</comment>
<dbReference type="EMBL" id="QVFU01000003">
    <property type="protein sequence ID" value="RFS47406.1"/>
    <property type="molecule type" value="Genomic_DNA"/>
</dbReference>
<dbReference type="OrthoDB" id="3296885at2"/>
<dbReference type="AlphaFoldDB" id="A0A372G3S1"/>
<evidence type="ECO:0000313" key="2">
    <source>
        <dbReference type="EMBL" id="RFS47406.1"/>
    </source>
</evidence>
<evidence type="ECO:0000259" key="1">
    <source>
        <dbReference type="Pfam" id="PF14330"/>
    </source>
</evidence>